<dbReference type="GO" id="GO:0005634">
    <property type="term" value="C:nucleus"/>
    <property type="evidence" value="ECO:0007669"/>
    <property type="project" value="UniProtKB-SubCell"/>
</dbReference>
<dbReference type="SUPFAM" id="SSF101941">
    <property type="entry name" value="NAC domain"/>
    <property type="match status" value="1"/>
</dbReference>
<keyword evidence="4" id="KW-0804">Transcription</keyword>
<dbReference type="AlphaFoldDB" id="A0A0D9XWE7"/>
<feature type="domain" description="NAC" evidence="6">
    <location>
        <begin position="19"/>
        <end position="180"/>
    </location>
</feature>
<dbReference type="PANTHER" id="PTHR31744">
    <property type="entry name" value="PROTEIN CUP-SHAPED COTYLEDON 2-RELATED"/>
    <property type="match status" value="1"/>
</dbReference>
<reference evidence="7" key="3">
    <citation type="submission" date="2015-04" db="UniProtKB">
        <authorList>
            <consortium name="EnsemblPlants"/>
        </authorList>
    </citation>
    <scope>IDENTIFICATION</scope>
</reference>
<dbReference type="Gene3D" id="2.170.150.80">
    <property type="entry name" value="NAC domain"/>
    <property type="match status" value="1"/>
</dbReference>
<keyword evidence="5" id="KW-0539">Nucleus</keyword>
<reference evidence="7 8" key="1">
    <citation type="submission" date="2012-08" db="EMBL/GenBank/DDBJ databases">
        <title>Oryza genome evolution.</title>
        <authorList>
            <person name="Wing R.A."/>
        </authorList>
    </citation>
    <scope>NUCLEOTIDE SEQUENCE</scope>
</reference>
<evidence type="ECO:0000256" key="2">
    <source>
        <dbReference type="ARBA" id="ARBA00023015"/>
    </source>
</evidence>
<evidence type="ECO:0000256" key="5">
    <source>
        <dbReference type="ARBA" id="ARBA00023242"/>
    </source>
</evidence>
<keyword evidence="8" id="KW-1185">Reference proteome</keyword>
<dbReference type="GO" id="GO:0006355">
    <property type="term" value="P:regulation of DNA-templated transcription"/>
    <property type="evidence" value="ECO:0007669"/>
    <property type="project" value="InterPro"/>
</dbReference>
<dbReference type="PROSITE" id="PS51005">
    <property type="entry name" value="NAC"/>
    <property type="match status" value="1"/>
</dbReference>
<dbReference type="InterPro" id="IPR036093">
    <property type="entry name" value="NAC_dom_sf"/>
</dbReference>
<evidence type="ECO:0000256" key="4">
    <source>
        <dbReference type="ARBA" id="ARBA00023163"/>
    </source>
</evidence>
<dbReference type="eggNOG" id="ENOG502SHAM">
    <property type="taxonomic scope" value="Eukaryota"/>
</dbReference>
<name>A0A0D9XWE7_9ORYZ</name>
<dbReference type="PANTHER" id="PTHR31744:SF62">
    <property type="entry name" value="NAC DOMAIN-CONTAINING PROTEIN 77"/>
    <property type="match status" value="1"/>
</dbReference>
<accession>A0A0D9XWE7</accession>
<dbReference type="InterPro" id="IPR003441">
    <property type="entry name" value="NAC-dom"/>
</dbReference>
<dbReference type="STRING" id="77586.A0A0D9XWE7"/>
<keyword evidence="3" id="KW-0238">DNA-binding</keyword>
<dbReference type="GO" id="GO:0003677">
    <property type="term" value="F:DNA binding"/>
    <property type="evidence" value="ECO:0007669"/>
    <property type="project" value="UniProtKB-KW"/>
</dbReference>
<dbReference type="EnsemblPlants" id="LPERR12G01450.1">
    <property type="protein sequence ID" value="LPERR12G01450.1"/>
    <property type="gene ID" value="LPERR12G01450"/>
</dbReference>
<protein>
    <recommendedName>
        <fullName evidence="6">NAC domain-containing protein</fullName>
    </recommendedName>
</protein>
<comment type="subcellular location">
    <subcellularLocation>
        <location evidence="1">Nucleus</location>
    </subcellularLocation>
</comment>
<keyword evidence="2" id="KW-0805">Transcription regulation</keyword>
<reference evidence="8" key="2">
    <citation type="submission" date="2013-12" db="EMBL/GenBank/DDBJ databases">
        <authorList>
            <person name="Yu Y."/>
            <person name="Lee S."/>
            <person name="de Baynast K."/>
            <person name="Wissotski M."/>
            <person name="Liu L."/>
            <person name="Talag J."/>
            <person name="Goicoechea J."/>
            <person name="Angelova A."/>
            <person name="Jetty R."/>
            <person name="Kudrna D."/>
            <person name="Golser W."/>
            <person name="Rivera L."/>
            <person name="Zhang J."/>
            <person name="Wing R."/>
        </authorList>
    </citation>
    <scope>NUCLEOTIDE SEQUENCE</scope>
</reference>
<evidence type="ECO:0000259" key="6">
    <source>
        <dbReference type="PROSITE" id="PS51005"/>
    </source>
</evidence>
<dbReference type="Gramene" id="LPERR12G01450.1">
    <property type="protein sequence ID" value="LPERR12G01450.1"/>
    <property type="gene ID" value="LPERR12G01450"/>
</dbReference>
<sequence>MMETSTAVVKLERDGGLFLPPGFRFSPTGEEVILSYLLKKCLNPSFTSLAIGEVNLNKFEPWELPSKAKMGEKEWYYFCHKGMKYHTGMRANRATKEGYWKATGRDREIFKQPAATNNKNDKQLVGMKKTLVFYMGKAPKGNKTNWVMHEFRLHANLHNDYPNLRLNPKDEWVVCKVFHKKHGDEANKQQQHPSTAVEYSVGTHKNGSSILEPSDDDIFFDPNIFISDPTDSLSAPPSNNNVVYSVSTASATTTTTSTSSQLPNYSLINKSSSAPLQQHVSSWNNMPYQPHVSEGFHGIESSYSLQHQAAMEEALGDVIGDPDFGTVPSYKGLSRSAMAGVSQQRSLGVPPYKLDEDPFLWDWC</sequence>
<evidence type="ECO:0000256" key="3">
    <source>
        <dbReference type="ARBA" id="ARBA00023125"/>
    </source>
</evidence>
<evidence type="ECO:0000256" key="1">
    <source>
        <dbReference type="ARBA" id="ARBA00004123"/>
    </source>
</evidence>
<evidence type="ECO:0000313" key="7">
    <source>
        <dbReference type="EnsemblPlants" id="LPERR12G01450.1"/>
    </source>
</evidence>
<dbReference type="Proteomes" id="UP000032180">
    <property type="component" value="Chromosome 12"/>
</dbReference>
<organism evidence="7 8">
    <name type="scientific">Leersia perrieri</name>
    <dbReference type="NCBI Taxonomy" id="77586"/>
    <lineage>
        <taxon>Eukaryota</taxon>
        <taxon>Viridiplantae</taxon>
        <taxon>Streptophyta</taxon>
        <taxon>Embryophyta</taxon>
        <taxon>Tracheophyta</taxon>
        <taxon>Spermatophyta</taxon>
        <taxon>Magnoliopsida</taxon>
        <taxon>Liliopsida</taxon>
        <taxon>Poales</taxon>
        <taxon>Poaceae</taxon>
        <taxon>BOP clade</taxon>
        <taxon>Oryzoideae</taxon>
        <taxon>Oryzeae</taxon>
        <taxon>Oryzinae</taxon>
        <taxon>Leersia</taxon>
    </lineage>
</organism>
<dbReference type="FunFam" id="2.170.150.80:FF:000006">
    <property type="entry name" value="NAC domain-containing protein 100-like"/>
    <property type="match status" value="1"/>
</dbReference>
<dbReference type="HOGENOM" id="CLU_035664_6_2_1"/>
<proteinExistence type="predicted"/>
<dbReference type="Pfam" id="PF02365">
    <property type="entry name" value="NAM"/>
    <property type="match status" value="1"/>
</dbReference>
<evidence type="ECO:0000313" key="8">
    <source>
        <dbReference type="Proteomes" id="UP000032180"/>
    </source>
</evidence>